<keyword evidence="3" id="KW-1185">Reference proteome</keyword>
<protein>
    <submittedName>
        <fullName evidence="2">Uncharacterized protein</fullName>
    </submittedName>
</protein>
<gene>
    <name evidence="2" type="ORF">CEXT_246611</name>
</gene>
<sequence>KARGKGLDGENTRELFHFHNSRQAPSGDGRPGYRTIKTIAPTLGEAGRPRKHRLAHGGKSGPSHLATVEKRLSPEVSLTLRIAARFFFFI</sequence>
<evidence type="ECO:0000313" key="2">
    <source>
        <dbReference type="EMBL" id="GIX88076.1"/>
    </source>
</evidence>
<dbReference type="EMBL" id="BPLR01021292">
    <property type="protein sequence ID" value="GIX88076.1"/>
    <property type="molecule type" value="Genomic_DNA"/>
</dbReference>
<feature type="non-terminal residue" evidence="2">
    <location>
        <position position="1"/>
    </location>
</feature>
<feature type="compositionally biased region" description="Basic and acidic residues" evidence="1">
    <location>
        <begin position="1"/>
        <end position="17"/>
    </location>
</feature>
<feature type="region of interest" description="Disordered" evidence="1">
    <location>
        <begin position="45"/>
        <end position="65"/>
    </location>
</feature>
<dbReference type="AlphaFoldDB" id="A0AAV4NWX3"/>
<reference evidence="2 3" key="1">
    <citation type="submission" date="2021-06" db="EMBL/GenBank/DDBJ databases">
        <title>Caerostris extrusa draft genome.</title>
        <authorList>
            <person name="Kono N."/>
            <person name="Arakawa K."/>
        </authorList>
    </citation>
    <scope>NUCLEOTIDE SEQUENCE [LARGE SCALE GENOMIC DNA]</scope>
</reference>
<organism evidence="2 3">
    <name type="scientific">Caerostris extrusa</name>
    <name type="common">Bark spider</name>
    <name type="synonym">Caerostris bankana</name>
    <dbReference type="NCBI Taxonomy" id="172846"/>
    <lineage>
        <taxon>Eukaryota</taxon>
        <taxon>Metazoa</taxon>
        <taxon>Ecdysozoa</taxon>
        <taxon>Arthropoda</taxon>
        <taxon>Chelicerata</taxon>
        <taxon>Arachnida</taxon>
        <taxon>Araneae</taxon>
        <taxon>Araneomorphae</taxon>
        <taxon>Entelegynae</taxon>
        <taxon>Araneoidea</taxon>
        <taxon>Araneidae</taxon>
        <taxon>Caerostris</taxon>
    </lineage>
</organism>
<proteinExistence type="predicted"/>
<evidence type="ECO:0000313" key="3">
    <source>
        <dbReference type="Proteomes" id="UP001054945"/>
    </source>
</evidence>
<accession>A0AAV4NWX3</accession>
<feature type="region of interest" description="Disordered" evidence="1">
    <location>
        <begin position="1"/>
        <end position="33"/>
    </location>
</feature>
<name>A0AAV4NWX3_CAEEX</name>
<comment type="caution">
    <text evidence="2">The sequence shown here is derived from an EMBL/GenBank/DDBJ whole genome shotgun (WGS) entry which is preliminary data.</text>
</comment>
<evidence type="ECO:0000256" key="1">
    <source>
        <dbReference type="SAM" id="MobiDB-lite"/>
    </source>
</evidence>
<dbReference type="Proteomes" id="UP001054945">
    <property type="component" value="Unassembled WGS sequence"/>
</dbReference>